<feature type="coiled-coil region" evidence="1">
    <location>
        <begin position="88"/>
        <end position="115"/>
    </location>
</feature>
<feature type="region of interest" description="Disordered" evidence="2">
    <location>
        <begin position="646"/>
        <end position="856"/>
    </location>
</feature>
<feature type="region of interest" description="Disordered" evidence="2">
    <location>
        <begin position="138"/>
        <end position="200"/>
    </location>
</feature>
<dbReference type="Proteomes" id="UP000785679">
    <property type="component" value="Unassembled WGS sequence"/>
</dbReference>
<organism evidence="3 4">
    <name type="scientific">Halteria grandinella</name>
    <dbReference type="NCBI Taxonomy" id="5974"/>
    <lineage>
        <taxon>Eukaryota</taxon>
        <taxon>Sar</taxon>
        <taxon>Alveolata</taxon>
        <taxon>Ciliophora</taxon>
        <taxon>Intramacronucleata</taxon>
        <taxon>Spirotrichea</taxon>
        <taxon>Stichotrichia</taxon>
        <taxon>Sporadotrichida</taxon>
        <taxon>Halteriidae</taxon>
        <taxon>Halteria</taxon>
    </lineage>
</organism>
<feature type="compositionally biased region" description="Basic and acidic residues" evidence="2">
    <location>
        <begin position="173"/>
        <end position="191"/>
    </location>
</feature>
<feature type="compositionally biased region" description="Basic and acidic residues" evidence="2">
    <location>
        <begin position="706"/>
        <end position="719"/>
    </location>
</feature>
<feature type="compositionally biased region" description="Polar residues" evidence="2">
    <location>
        <begin position="692"/>
        <end position="705"/>
    </location>
</feature>
<dbReference type="AlphaFoldDB" id="A0A8J8T978"/>
<feature type="compositionally biased region" description="Gly residues" evidence="2">
    <location>
        <begin position="138"/>
        <end position="147"/>
    </location>
</feature>
<accession>A0A8J8T978</accession>
<evidence type="ECO:0000313" key="3">
    <source>
        <dbReference type="EMBL" id="TNV86959.1"/>
    </source>
</evidence>
<evidence type="ECO:0000256" key="1">
    <source>
        <dbReference type="SAM" id="Coils"/>
    </source>
</evidence>
<feature type="compositionally biased region" description="Basic residues" evidence="2">
    <location>
        <begin position="740"/>
        <end position="763"/>
    </location>
</feature>
<gene>
    <name evidence="3" type="ORF">FGO68_gene5270</name>
</gene>
<feature type="compositionally biased region" description="Basic and acidic residues" evidence="2">
    <location>
        <begin position="784"/>
        <end position="807"/>
    </location>
</feature>
<evidence type="ECO:0000256" key="2">
    <source>
        <dbReference type="SAM" id="MobiDB-lite"/>
    </source>
</evidence>
<dbReference type="EMBL" id="RRYP01000712">
    <property type="protein sequence ID" value="TNV86959.1"/>
    <property type="molecule type" value="Genomic_DNA"/>
</dbReference>
<comment type="caution">
    <text evidence="3">The sequence shown here is derived from an EMBL/GenBank/DDBJ whole genome shotgun (WGS) entry which is preliminary data.</text>
</comment>
<sequence>MIFGRHTQKEKFMLGIGSATLPLGNKPLQSIFGTKQPVQHTGYDHEGVGSSSQKQLLISLQRSMGDGQQQQQQIDLRSHIERLSLKELSDLKHLMNEASEKKRLQNRNMNGLSQNINVSTSQGENLLSHIFGGGISGGSSTGSGSQGSGFFSGPAVSGSGATRVHSSLSNLKKQGDFPMHHHNERHTDHHQYNSLQMGGNNILGNMPSHYSSMQNGFTHQNHPTRNLGLRQIHSQQLGGGPLNTMMAGSPKLEQAYAQERNILLRDESIDHEHQVKVEILKNLLQDNRLIESVQKDIAKSYTPQYTQSLNQVAPSSMMQNNAKSHVSLPSMPSHGGIITPMTVSQGSPSNLYYTQMQQQQNILQPRSTGEEQNRNSLDSQLFRGFSQSQLQISPQFQTLPSIGQNHQQLTMQAFEQSLQNQFASQTSQEQTPASIIAPMGQQISQAMANAFGRKSALAGGLKSQLGMNRGSLDNLMGGASHSSLNLLNNAPPELTQIGNNMVGLANSQKHSPSHLMIAHNFLNQGQQITSPSHENTYNHIQQLQKKTSSQSLLSELTNQLIGYKPQLDEEELLRQKSSGLFSQSLGQQKPGLMISTASDQLNQIGKGRYLQNQRINEEPEEEAAGDDLYNMLNEIREMVRDVHKSTNNDTLSVMTNDKLSHKPNYSSPAIKDAEKQRQTLKVLPAPERPSIFSPTKIQAINNRAESTTRGDLDTHKTTENESEYTPHTNIKKDKDQKEKKKDKKEKKEKKEKKKNKKDKKKRKENSDEELQEENKPISLPIKSKPFDNEERKSVIRYEQYDRAKTPDKSPNQRPPHSPQKASIDKNSSPVNSGALTPAQKLTQQKSQGNLLQVPPPRKSISKVRQLYPLTIIIIINQIRREDLRFLQERR</sequence>
<keyword evidence="4" id="KW-1185">Reference proteome</keyword>
<proteinExistence type="predicted"/>
<feature type="compositionally biased region" description="Basic and acidic residues" evidence="2">
    <location>
        <begin position="730"/>
        <end position="739"/>
    </location>
</feature>
<evidence type="ECO:0000313" key="4">
    <source>
        <dbReference type="Proteomes" id="UP000785679"/>
    </source>
</evidence>
<reference evidence="3" key="1">
    <citation type="submission" date="2019-06" db="EMBL/GenBank/DDBJ databases">
        <authorList>
            <person name="Zheng W."/>
        </authorList>
    </citation>
    <scope>NUCLEOTIDE SEQUENCE</scope>
    <source>
        <strain evidence="3">QDHG01</strain>
    </source>
</reference>
<protein>
    <submittedName>
        <fullName evidence="3">Uncharacterized protein</fullName>
    </submittedName>
</protein>
<feature type="compositionally biased region" description="Polar residues" evidence="2">
    <location>
        <begin position="647"/>
        <end position="667"/>
    </location>
</feature>
<feature type="compositionally biased region" description="Polar residues" evidence="2">
    <location>
        <begin position="824"/>
        <end position="850"/>
    </location>
</feature>
<name>A0A8J8T978_HALGN</name>
<keyword evidence="1" id="KW-0175">Coiled coil</keyword>